<feature type="compositionally biased region" description="Basic and acidic residues" evidence="2">
    <location>
        <begin position="10"/>
        <end position="30"/>
    </location>
</feature>
<gene>
    <name evidence="4" type="ORF">Sjap_009386</name>
</gene>
<dbReference type="PANTHER" id="PTHR46328:SF27">
    <property type="entry name" value="OS12G0287500 PROTEIN"/>
    <property type="match status" value="1"/>
</dbReference>
<dbReference type="AlphaFoldDB" id="A0AAP0JRD0"/>
<protein>
    <recommendedName>
        <fullName evidence="3">FAR1 domain-containing protein</fullName>
    </recommendedName>
</protein>
<dbReference type="PANTHER" id="PTHR46328">
    <property type="entry name" value="FAR-RED IMPAIRED RESPONSIVE (FAR1) FAMILY PROTEIN-RELATED"/>
    <property type="match status" value="1"/>
</dbReference>
<keyword evidence="1" id="KW-0175">Coiled coil</keyword>
<organism evidence="4 5">
    <name type="scientific">Stephania japonica</name>
    <dbReference type="NCBI Taxonomy" id="461633"/>
    <lineage>
        <taxon>Eukaryota</taxon>
        <taxon>Viridiplantae</taxon>
        <taxon>Streptophyta</taxon>
        <taxon>Embryophyta</taxon>
        <taxon>Tracheophyta</taxon>
        <taxon>Spermatophyta</taxon>
        <taxon>Magnoliopsida</taxon>
        <taxon>Ranunculales</taxon>
        <taxon>Menispermaceae</taxon>
        <taxon>Menispermoideae</taxon>
        <taxon>Cissampelideae</taxon>
        <taxon>Stephania</taxon>
    </lineage>
</organism>
<evidence type="ECO:0000259" key="3">
    <source>
        <dbReference type="Pfam" id="PF03101"/>
    </source>
</evidence>
<sequence length="253" mass="29388">MASTSGHGLELNRRDRGFEAETSDGHEKTEDIFTDNMDSHIDVNDEMVQVSGEVAPVSLEPLEPYVGLEFKSLEGVREFYELYGMRTGFTIRNGHIRRSHKDNSIIGREFVCSKEGFRAKKYLNMEKRTLPPRPITREGCNATLRVSKKEEGKWVVSGFVKEHSHILNPSRIPRPQVQRHAYIEDEKDKKIKELFDELQQEKRLHAACQRRLNLILKDIEEHTQNLSLKVELIVNNVRELESEDQEGLHDIRR</sequence>
<evidence type="ECO:0000256" key="1">
    <source>
        <dbReference type="SAM" id="Coils"/>
    </source>
</evidence>
<reference evidence="4 5" key="1">
    <citation type="submission" date="2024-01" db="EMBL/GenBank/DDBJ databases">
        <title>Genome assemblies of Stephania.</title>
        <authorList>
            <person name="Yang L."/>
        </authorList>
    </citation>
    <scope>NUCLEOTIDE SEQUENCE [LARGE SCALE GENOMIC DNA]</scope>
    <source>
        <strain evidence="4">QJT</strain>
        <tissue evidence="4">Leaf</tissue>
    </source>
</reference>
<feature type="region of interest" description="Disordered" evidence="2">
    <location>
        <begin position="1"/>
        <end position="30"/>
    </location>
</feature>
<evidence type="ECO:0000313" key="4">
    <source>
        <dbReference type="EMBL" id="KAK9138792.1"/>
    </source>
</evidence>
<keyword evidence="5" id="KW-1185">Reference proteome</keyword>
<accession>A0AAP0JRD0</accession>
<feature type="coiled-coil region" evidence="1">
    <location>
        <begin position="184"/>
        <end position="243"/>
    </location>
</feature>
<dbReference type="Proteomes" id="UP001417504">
    <property type="component" value="Unassembled WGS sequence"/>
</dbReference>
<evidence type="ECO:0000313" key="5">
    <source>
        <dbReference type="Proteomes" id="UP001417504"/>
    </source>
</evidence>
<dbReference type="Pfam" id="PF03101">
    <property type="entry name" value="FAR1"/>
    <property type="match status" value="1"/>
</dbReference>
<comment type="caution">
    <text evidence="4">The sequence shown here is derived from an EMBL/GenBank/DDBJ whole genome shotgun (WGS) entry which is preliminary data.</text>
</comment>
<dbReference type="EMBL" id="JBBNAE010000003">
    <property type="protein sequence ID" value="KAK9138792.1"/>
    <property type="molecule type" value="Genomic_DNA"/>
</dbReference>
<dbReference type="InterPro" id="IPR004330">
    <property type="entry name" value="FAR1_DNA_bnd_dom"/>
</dbReference>
<feature type="domain" description="FAR1" evidence="3">
    <location>
        <begin position="78"/>
        <end position="169"/>
    </location>
</feature>
<evidence type="ECO:0000256" key="2">
    <source>
        <dbReference type="SAM" id="MobiDB-lite"/>
    </source>
</evidence>
<proteinExistence type="predicted"/>
<name>A0AAP0JRD0_9MAGN</name>